<keyword evidence="4" id="KW-0547">Nucleotide-binding</keyword>
<dbReference type="CDD" id="cd19527">
    <property type="entry name" value="RecA-like_PEX6_r2"/>
    <property type="match status" value="1"/>
</dbReference>
<dbReference type="InterPro" id="IPR050168">
    <property type="entry name" value="AAA_ATPase_domain"/>
</dbReference>
<evidence type="ECO:0000256" key="1">
    <source>
        <dbReference type="ARBA" id="ARBA00004370"/>
    </source>
</evidence>
<evidence type="ECO:0000256" key="6">
    <source>
        <dbReference type="ARBA" id="ARBA00022840"/>
    </source>
</evidence>
<organism evidence="12 13">
    <name type="scientific">Plectus sambesii</name>
    <dbReference type="NCBI Taxonomy" id="2011161"/>
    <lineage>
        <taxon>Eukaryota</taxon>
        <taxon>Metazoa</taxon>
        <taxon>Ecdysozoa</taxon>
        <taxon>Nematoda</taxon>
        <taxon>Chromadorea</taxon>
        <taxon>Plectida</taxon>
        <taxon>Plectina</taxon>
        <taxon>Plectoidea</taxon>
        <taxon>Plectidae</taxon>
        <taxon>Plectus</taxon>
    </lineage>
</organism>
<dbReference type="GO" id="GO:0016887">
    <property type="term" value="F:ATP hydrolysis activity"/>
    <property type="evidence" value="ECO:0007669"/>
    <property type="project" value="InterPro"/>
</dbReference>
<accession>A0A914UIG7</accession>
<dbReference type="AlphaFoldDB" id="A0A914UIG7"/>
<dbReference type="InterPro" id="IPR047533">
    <property type="entry name" value="RecA-like_PEX6_r2"/>
</dbReference>
<dbReference type="PROSITE" id="PS00674">
    <property type="entry name" value="AAA"/>
    <property type="match status" value="1"/>
</dbReference>
<dbReference type="SUPFAM" id="SSF52540">
    <property type="entry name" value="P-loop containing nucleoside triphosphate hydrolases"/>
    <property type="match status" value="2"/>
</dbReference>
<dbReference type="InterPro" id="IPR003960">
    <property type="entry name" value="ATPase_AAA_CS"/>
</dbReference>
<evidence type="ECO:0000313" key="12">
    <source>
        <dbReference type="Proteomes" id="UP000887566"/>
    </source>
</evidence>
<comment type="similarity">
    <text evidence="2">Belongs to the AAA ATPase family.</text>
</comment>
<evidence type="ECO:0000256" key="2">
    <source>
        <dbReference type="ARBA" id="ARBA00006914"/>
    </source>
</evidence>
<keyword evidence="7" id="KW-0472">Membrane</keyword>
<feature type="domain" description="AAA+ ATPase" evidence="11">
    <location>
        <begin position="553"/>
        <end position="691"/>
    </location>
</feature>
<evidence type="ECO:0000256" key="9">
    <source>
        <dbReference type="ARBA" id="ARBA00034920"/>
    </source>
</evidence>
<dbReference type="WBParaSite" id="PSAMB.scaffold103size79677.g1906.t1">
    <property type="protein sequence ID" value="PSAMB.scaffold103size79677.g1906.t1"/>
    <property type="gene ID" value="PSAMB.scaffold103size79677.g1906"/>
</dbReference>
<evidence type="ECO:0000256" key="5">
    <source>
        <dbReference type="ARBA" id="ARBA00022801"/>
    </source>
</evidence>
<keyword evidence="5" id="KW-0378">Hydrolase</keyword>
<evidence type="ECO:0000256" key="8">
    <source>
        <dbReference type="ARBA" id="ARBA00034811"/>
    </source>
</evidence>
<keyword evidence="12" id="KW-1185">Reference proteome</keyword>
<evidence type="ECO:0000313" key="13">
    <source>
        <dbReference type="WBParaSite" id="PSAMB.scaffold103size79677.g1906.t1"/>
    </source>
</evidence>
<dbReference type="GO" id="GO:0005778">
    <property type="term" value="C:peroxisomal membrane"/>
    <property type="evidence" value="ECO:0007669"/>
    <property type="project" value="TreeGrafter"/>
</dbReference>
<evidence type="ECO:0000259" key="11">
    <source>
        <dbReference type="SMART" id="SM00382"/>
    </source>
</evidence>
<dbReference type="InterPro" id="IPR027417">
    <property type="entry name" value="P-loop_NTPase"/>
</dbReference>
<dbReference type="Pfam" id="PF00004">
    <property type="entry name" value="AAA"/>
    <property type="match status" value="2"/>
</dbReference>
<reference evidence="13" key="1">
    <citation type="submission" date="2022-11" db="UniProtKB">
        <authorList>
            <consortium name="WormBaseParasite"/>
        </authorList>
    </citation>
    <scope>IDENTIFICATION</scope>
</reference>
<evidence type="ECO:0000256" key="4">
    <source>
        <dbReference type="ARBA" id="ARBA00022741"/>
    </source>
</evidence>
<evidence type="ECO:0000256" key="7">
    <source>
        <dbReference type="ARBA" id="ARBA00023136"/>
    </source>
</evidence>
<dbReference type="Gene3D" id="3.40.50.300">
    <property type="entry name" value="P-loop containing nucleotide triphosphate hydrolases"/>
    <property type="match status" value="2"/>
</dbReference>
<keyword evidence="3" id="KW-0962">Peroxisome biogenesis</keyword>
<proteinExistence type="inferred from homology"/>
<dbReference type="InterPro" id="IPR003593">
    <property type="entry name" value="AAA+_ATPase"/>
</dbReference>
<keyword evidence="6" id="KW-0067">ATP-binding</keyword>
<dbReference type="GO" id="GO:0005524">
    <property type="term" value="F:ATP binding"/>
    <property type="evidence" value="ECO:0007669"/>
    <property type="project" value="UniProtKB-KW"/>
</dbReference>
<dbReference type="FunFam" id="3.40.50.300:FF:000109">
    <property type="entry name" value="Peroxisomal biogenesis factor 6"/>
    <property type="match status" value="1"/>
</dbReference>
<dbReference type="GO" id="GO:0016558">
    <property type="term" value="P:protein import into peroxisome matrix"/>
    <property type="evidence" value="ECO:0007669"/>
    <property type="project" value="TreeGrafter"/>
</dbReference>
<dbReference type="PANTHER" id="PTHR23077">
    <property type="entry name" value="AAA-FAMILY ATPASE"/>
    <property type="match status" value="1"/>
</dbReference>
<dbReference type="SMART" id="SM00382">
    <property type="entry name" value="AAA"/>
    <property type="match status" value="2"/>
</dbReference>
<sequence length="795" mass="86530">MEGSGGTEQRVRLCTAWIPLSKFLFGLLLRSNRSRQFRRLLMTLTAQKRFNIAVIDCALVSQYCKTPKEDANSTIFLTPSSLFALRARFNTSQVVRITIYDQKGAAKAERQVKLRSLPPGVGDCRSVYVTSLFAFNCCTANDHIQAFSLSLSGAPSPSSPDVPVASVIKIALIKSPMYSEKIDAGAALKTYFDTPRLMRQGDVFIVRLNFIFQSDVISVAFKVMELIGQGRSDESFWVRSDEATLFQVPAINSETPIMNESSVQDFLLSPNHPLPVFNSHVETLSHLICASFSISDAQALCLLLHGGAGCGKRLITARVAAKCRAHLCQVDCYDLWAEVAGASEAKIRAAFNRAKSFSPAVLLLRNIDILGIDSQTGSVDSRVTGALRSCLSELAGCQVAVIATCSTSKASGLSTDLASEFLYEIEIKNLMENDRFELLNAMLPFDAKRNVDVRRLAQRTAGFALADLHSLLHDAKYSAVTRVGHNGKLNMTQADFDAAIQLNHDAYSDAIGAPKVPDTRWDDIGGLAEAKQVILDTIQLSIDHPNLFASGLRRSGVLLYGPPGCGKTLLAKAVASECHLTFLSVKGPELLNMYVGQSEQNVREVFERARAAAPCVIFFDELDSLAPNRGRAGDSGGVMDRVVSQLMAELDGVEKNGDLFVIGATNRPDLIDPSLLRPGRFDKMVYVGIGDDFDSKLRVLQAVSRKLNLDNDVDLSILADQCPAGMSGADFYSLAARATTHALGTVIDRIEHGELKESQASVTIGNDDFAFVLAELRPSVTNSDMQRYSALKDVM</sequence>
<evidence type="ECO:0000256" key="3">
    <source>
        <dbReference type="ARBA" id="ARBA00022593"/>
    </source>
</evidence>
<dbReference type="PANTHER" id="PTHR23077:SF9">
    <property type="entry name" value="PEROXISOMAL ATPASE PEX6"/>
    <property type="match status" value="1"/>
</dbReference>
<evidence type="ECO:0000256" key="10">
    <source>
        <dbReference type="ARBA" id="ARBA00048778"/>
    </source>
</evidence>
<comment type="subcellular location">
    <subcellularLocation>
        <location evidence="1">Membrane</location>
    </subcellularLocation>
</comment>
<protein>
    <recommendedName>
        <fullName evidence="8">Peroxisomal ATPase PEX6</fullName>
    </recommendedName>
    <alternativeName>
        <fullName evidence="9">Peroxin-6</fullName>
    </alternativeName>
</protein>
<dbReference type="InterPro" id="IPR003959">
    <property type="entry name" value="ATPase_AAA_core"/>
</dbReference>
<dbReference type="GO" id="GO:0005829">
    <property type="term" value="C:cytosol"/>
    <property type="evidence" value="ECO:0007669"/>
    <property type="project" value="TreeGrafter"/>
</dbReference>
<name>A0A914UIG7_9BILA</name>
<comment type="catalytic activity">
    <reaction evidence="10">
        <text>ATP + H2O = ADP + phosphate + H(+)</text>
        <dbReference type="Rhea" id="RHEA:13065"/>
        <dbReference type="ChEBI" id="CHEBI:15377"/>
        <dbReference type="ChEBI" id="CHEBI:15378"/>
        <dbReference type="ChEBI" id="CHEBI:30616"/>
        <dbReference type="ChEBI" id="CHEBI:43474"/>
        <dbReference type="ChEBI" id="CHEBI:456216"/>
    </reaction>
    <physiologicalReaction direction="left-to-right" evidence="10">
        <dbReference type="Rhea" id="RHEA:13066"/>
    </physiologicalReaction>
</comment>
<dbReference type="Proteomes" id="UP000887566">
    <property type="component" value="Unplaced"/>
</dbReference>
<dbReference type="Gene3D" id="1.10.8.60">
    <property type="match status" value="2"/>
</dbReference>
<feature type="domain" description="AAA+ ATPase" evidence="11">
    <location>
        <begin position="298"/>
        <end position="446"/>
    </location>
</feature>